<dbReference type="Proteomes" id="UP001497644">
    <property type="component" value="Chromosome 14"/>
</dbReference>
<gene>
    <name evidence="1" type="ORF">LPLAT_LOCUS4527</name>
</gene>
<reference evidence="1" key="1">
    <citation type="submission" date="2024-04" db="EMBL/GenBank/DDBJ databases">
        <authorList>
            <consortium name="Molecular Ecology Group"/>
        </authorList>
    </citation>
    <scope>NUCLEOTIDE SEQUENCE</scope>
</reference>
<sequence length="131" mass="14957">MKHEFGETSKGLEGTRVFRREFQLILASPRRQSTRIFTPSTFDAPQHRGEGEEGYAGMKVAQRGRNGFHTPYESDNWDTLSLRFTGCIEDGWRSRIEGGEGKERMMVEYERGRGNNITLIDGEVARSLGLR</sequence>
<protein>
    <submittedName>
        <fullName evidence="1">Uncharacterized protein</fullName>
    </submittedName>
</protein>
<organism evidence="1 2">
    <name type="scientific">Lasius platythorax</name>
    <dbReference type="NCBI Taxonomy" id="488582"/>
    <lineage>
        <taxon>Eukaryota</taxon>
        <taxon>Metazoa</taxon>
        <taxon>Ecdysozoa</taxon>
        <taxon>Arthropoda</taxon>
        <taxon>Hexapoda</taxon>
        <taxon>Insecta</taxon>
        <taxon>Pterygota</taxon>
        <taxon>Neoptera</taxon>
        <taxon>Endopterygota</taxon>
        <taxon>Hymenoptera</taxon>
        <taxon>Apocrita</taxon>
        <taxon>Aculeata</taxon>
        <taxon>Formicoidea</taxon>
        <taxon>Formicidae</taxon>
        <taxon>Formicinae</taxon>
        <taxon>Lasius</taxon>
        <taxon>Lasius</taxon>
    </lineage>
</organism>
<dbReference type="EMBL" id="OZ034837">
    <property type="protein sequence ID" value="CAL1678745.1"/>
    <property type="molecule type" value="Genomic_DNA"/>
</dbReference>
<evidence type="ECO:0000313" key="1">
    <source>
        <dbReference type="EMBL" id="CAL1678745.1"/>
    </source>
</evidence>
<accession>A0AAV2NET9</accession>
<keyword evidence="2" id="KW-1185">Reference proteome</keyword>
<evidence type="ECO:0000313" key="2">
    <source>
        <dbReference type="Proteomes" id="UP001497644"/>
    </source>
</evidence>
<name>A0AAV2NET9_9HYME</name>
<proteinExistence type="predicted"/>
<dbReference type="AlphaFoldDB" id="A0AAV2NET9"/>